<evidence type="ECO:0000259" key="1">
    <source>
        <dbReference type="PROSITE" id="PS51819"/>
    </source>
</evidence>
<dbReference type="Pfam" id="PF00903">
    <property type="entry name" value="Glyoxalase"/>
    <property type="match status" value="1"/>
</dbReference>
<keyword evidence="2" id="KW-0223">Dioxygenase</keyword>
<dbReference type="Proteomes" id="UP000239340">
    <property type="component" value="Chromosome"/>
</dbReference>
<name>A0A2L0H1C9_RHIFR</name>
<dbReference type="SUPFAM" id="SSF54593">
    <property type="entry name" value="Glyoxalase/Bleomycin resistance protein/Dihydroxybiphenyl dioxygenase"/>
    <property type="match status" value="1"/>
</dbReference>
<dbReference type="EMBL" id="CP024307">
    <property type="protein sequence ID" value="AUX75002.1"/>
    <property type="molecule type" value="Genomic_DNA"/>
</dbReference>
<accession>A0A2L0H1C9</accession>
<dbReference type="GO" id="GO:0051213">
    <property type="term" value="F:dioxygenase activity"/>
    <property type="evidence" value="ECO:0007669"/>
    <property type="project" value="UniProtKB-KW"/>
</dbReference>
<dbReference type="InterPro" id="IPR004360">
    <property type="entry name" value="Glyas_Fos-R_dOase_dom"/>
</dbReference>
<proteinExistence type="predicted"/>
<evidence type="ECO:0000313" key="3">
    <source>
        <dbReference type="Proteomes" id="UP000239340"/>
    </source>
</evidence>
<evidence type="ECO:0000313" key="2">
    <source>
        <dbReference type="EMBL" id="AUX75002.1"/>
    </source>
</evidence>
<keyword evidence="2" id="KW-0560">Oxidoreductase</keyword>
<dbReference type="InterPro" id="IPR037523">
    <property type="entry name" value="VOC_core"/>
</dbReference>
<dbReference type="PROSITE" id="PS51819">
    <property type="entry name" value="VOC"/>
    <property type="match status" value="1"/>
</dbReference>
<feature type="domain" description="VOC" evidence="1">
    <location>
        <begin position="4"/>
        <end position="128"/>
    </location>
</feature>
<dbReference type="PANTHER" id="PTHR36437">
    <property type="entry name" value="GLYOXALASE/BLEOMYCIN RESISTANCE PROTEIN/DIOXYGENASE"/>
    <property type="match status" value="1"/>
</dbReference>
<protein>
    <submittedName>
        <fullName evidence="2">Glyoxalase/bleomycin resistance protein/dioxygenase family protein</fullName>
    </submittedName>
</protein>
<organism evidence="2 3">
    <name type="scientific">Rhizobium fredii</name>
    <name type="common">Sinorhizobium fredii</name>
    <dbReference type="NCBI Taxonomy" id="380"/>
    <lineage>
        <taxon>Bacteria</taxon>
        <taxon>Pseudomonadati</taxon>
        <taxon>Pseudomonadota</taxon>
        <taxon>Alphaproteobacteria</taxon>
        <taxon>Hyphomicrobiales</taxon>
        <taxon>Rhizobiaceae</taxon>
        <taxon>Sinorhizobium/Ensifer group</taxon>
        <taxon>Sinorhizobium</taxon>
    </lineage>
</organism>
<dbReference type="AlphaFoldDB" id="A0A2L0H1C9"/>
<dbReference type="RefSeq" id="WP_097525545.1">
    <property type="nucleotide sequence ID" value="NZ_CP024307.1"/>
</dbReference>
<gene>
    <name evidence="2" type="ORF">NXT3_CH00392</name>
</gene>
<reference evidence="2 3" key="1">
    <citation type="submission" date="2017-10" db="EMBL/GenBank/DDBJ databases">
        <title>Analysis of the genome sequences of Rhizobium populations associated to common bean (phaseolus vulgaris).</title>
        <authorList>
            <person name="Bustos P."/>
            <person name="Santamaria R.I."/>
            <person name="Miranda-Sanchez F."/>
            <person name="Perez-Carrascal O."/>
            <person name="Juarez S."/>
            <person name="Lozano L."/>
            <person name="Martinez-Flores I."/>
            <person name="Vinuesa P."/>
            <person name="Martinez-Romero E."/>
            <person name="Cevallos M.A."/>
            <person name="Romero D."/>
            <person name="Davila G."/>
            <person name="Gonzalez V."/>
        </authorList>
    </citation>
    <scope>NUCLEOTIDE SEQUENCE [LARGE SCALE GENOMIC DNA]</scope>
    <source>
        <strain evidence="2 3">NXT3</strain>
    </source>
</reference>
<dbReference type="InterPro" id="IPR029068">
    <property type="entry name" value="Glyas_Bleomycin-R_OHBP_Dase"/>
</dbReference>
<sequence length="130" mass="14232">MRQTIARVAILVPDYVEGIAFYCGRLGFDLIEDTDLGGGKRWVLVRPKGATETALLIAKAEGDRQKAAIGNQTGGRVGFFLFTDDFARDHATMLAAGVEFLETPRHEAYGIVAVFTDPFGNRWDLLQPAS</sequence>
<dbReference type="Gene3D" id="3.10.180.10">
    <property type="entry name" value="2,3-Dihydroxybiphenyl 1,2-Dioxygenase, domain 1"/>
    <property type="match status" value="1"/>
</dbReference>
<dbReference type="PANTHER" id="PTHR36437:SF2">
    <property type="entry name" value="GLYOXALASE_BLEOMYCIN RESISTANCE PROTEIN_DIOXYGENASE"/>
    <property type="match status" value="1"/>
</dbReference>